<dbReference type="AlphaFoldDB" id="A0A6C2YTS3"/>
<keyword evidence="2" id="KW-0812">Transmembrane</keyword>
<dbReference type="KEGG" id="tim:GMBLW1_43690"/>
<feature type="transmembrane region" description="Helical" evidence="2">
    <location>
        <begin position="445"/>
        <end position="466"/>
    </location>
</feature>
<dbReference type="EMBL" id="LR586016">
    <property type="protein sequence ID" value="VIP04824.1"/>
    <property type="molecule type" value="Genomic_DNA"/>
</dbReference>
<keyword evidence="4" id="KW-1185">Reference proteome</keyword>
<feature type="transmembrane region" description="Helical" evidence="2">
    <location>
        <begin position="314"/>
        <end position="342"/>
    </location>
</feature>
<feature type="compositionally biased region" description="Basic and acidic residues" evidence="1">
    <location>
        <begin position="587"/>
        <end position="596"/>
    </location>
</feature>
<gene>
    <name evidence="3" type="ORF">GMBLW1_43690</name>
</gene>
<sequence>MAEERAENATIRSQWQSMKLLNLFWTAIDYRKLLLAAAGILVMSFGWWLLSVIFFNLRSEPNKTAITEKYKDVEEASRSALIDTEFAQQSEAYQKLFYYAGPGGKLRTMPWYEDRGPNPYLLSTSLVTASSEERRDMISRFLTNQVPVLIEPLVKFITPVTGLIAPGLWTDTRFYLFLVILWTLATWAFFGGVITRLAIAEIAGYDQLTIKDAFAFVGSRYLSYLCSPLIPIGIIFAVALGCMAYGVVHMIPYLGDLFTLFWPFIFVGGFVMTIMLLGLVVYPLMYATISAEGADTLDGMMRPYNLLVSAPWTFLWYGFLSVLYGAVLIFFVVFVSSFLVYLGKAAVNNTPGIASANMETEYLFVYSPSSFGWQELLLRNSPIEIERASADAIKAAAATKDLPIPAAPGYLYSRPADAKAYLDSFLFTNYLGAGIVNFYTTLLFLMMLGFGYSFFWTASSMIYLLLRKKIDETELDEIYVEDEQLEIPTAPARPASPPSPPAPVMVSPPTLRTPPAPPTVVPAAPVTPPVTPPATPPVVPPAPVAAEPAPAPAPTPEPTPAPAPTPTPAPTPEPTPAPAPTPAVEPAKVEEPKTDADGDSTTPKA</sequence>
<keyword evidence="2" id="KW-1133">Transmembrane helix</keyword>
<dbReference type="RefSeq" id="WP_197740780.1">
    <property type="nucleotide sequence ID" value="NZ_LR593887.1"/>
</dbReference>
<feature type="transmembrane region" description="Helical" evidence="2">
    <location>
        <begin position="260"/>
        <end position="282"/>
    </location>
</feature>
<feature type="region of interest" description="Disordered" evidence="1">
    <location>
        <begin position="489"/>
        <end position="605"/>
    </location>
</feature>
<reference evidence="3" key="1">
    <citation type="submission" date="2019-04" db="EMBL/GenBank/DDBJ databases">
        <authorList>
            <consortium name="Science for Life Laboratories"/>
        </authorList>
    </citation>
    <scope>NUCLEOTIDE SEQUENCE</scope>
    <source>
        <strain evidence="3">MBLW1</strain>
    </source>
</reference>
<organism evidence="3">
    <name type="scientific">Tuwongella immobilis</name>
    <dbReference type="NCBI Taxonomy" id="692036"/>
    <lineage>
        <taxon>Bacteria</taxon>
        <taxon>Pseudomonadati</taxon>
        <taxon>Planctomycetota</taxon>
        <taxon>Planctomycetia</taxon>
        <taxon>Gemmatales</taxon>
        <taxon>Gemmataceae</taxon>
        <taxon>Tuwongella</taxon>
    </lineage>
</organism>
<evidence type="ECO:0000256" key="2">
    <source>
        <dbReference type="SAM" id="Phobius"/>
    </source>
</evidence>
<feature type="transmembrane region" description="Helical" evidence="2">
    <location>
        <begin position="174"/>
        <end position="199"/>
    </location>
</feature>
<dbReference type="Proteomes" id="UP000464378">
    <property type="component" value="Chromosome"/>
</dbReference>
<feature type="transmembrane region" description="Helical" evidence="2">
    <location>
        <begin position="33"/>
        <end position="55"/>
    </location>
</feature>
<feature type="transmembrane region" description="Helical" evidence="2">
    <location>
        <begin position="229"/>
        <end position="248"/>
    </location>
</feature>
<accession>A0A6C2YTS3</accession>
<evidence type="ECO:0000256" key="1">
    <source>
        <dbReference type="SAM" id="MobiDB-lite"/>
    </source>
</evidence>
<protein>
    <submittedName>
        <fullName evidence="3">Uncharacterized protein</fullName>
    </submittedName>
</protein>
<keyword evidence="2" id="KW-0472">Membrane</keyword>
<feature type="compositionally biased region" description="Pro residues" evidence="1">
    <location>
        <begin position="494"/>
        <end position="503"/>
    </location>
</feature>
<feature type="compositionally biased region" description="Pro residues" evidence="1">
    <location>
        <begin position="511"/>
        <end position="583"/>
    </location>
</feature>
<proteinExistence type="predicted"/>
<dbReference type="EMBL" id="LR593887">
    <property type="protein sequence ID" value="VTS07008.1"/>
    <property type="molecule type" value="Genomic_DNA"/>
</dbReference>
<dbReference type="InParanoid" id="A0A6C2YTS3"/>
<evidence type="ECO:0000313" key="3">
    <source>
        <dbReference type="EMBL" id="VIP04824.1"/>
    </source>
</evidence>
<evidence type="ECO:0000313" key="4">
    <source>
        <dbReference type="Proteomes" id="UP000464378"/>
    </source>
</evidence>
<name>A0A6C2YTS3_9BACT</name>